<name>A0A6J6QMA0_9ZZZZ</name>
<dbReference type="CDD" id="cd09873">
    <property type="entry name" value="PIN_Pae0151-like"/>
    <property type="match status" value="1"/>
</dbReference>
<organism evidence="7">
    <name type="scientific">freshwater metagenome</name>
    <dbReference type="NCBI Taxonomy" id="449393"/>
    <lineage>
        <taxon>unclassified sequences</taxon>
        <taxon>metagenomes</taxon>
        <taxon>ecological metagenomes</taxon>
    </lineage>
</organism>
<dbReference type="InterPro" id="IPR022907">
    <property type="entry name" value="VapC_family"/>
</dbReference>
<keyword evidence="5" id="KW-0460">Magnesium</keyword>
<evidence type="ECO:0000256" key="4">
    <source>
        <dbReference type="ARBA" id="ARBA00022801"/>
    </source>
</evidence>
<dbReference type="AlphaFoldDB" id="A0A6J6QMA0"/>
<dbReference type="Gene3D" id="3.40.50.1010">
    <property type="entry name" value="5'-nuclease"/>
    <property type="match status" value="1"/>
</dbReference>
<evidence type="ECO:0000259" key="6">
    <source>
        <dbReference type="Pfam" id="PF01850"/>
    </source>
</evidence>
<evidence type="ECO:0000313" key="7">
    <source>
        <dbReference type="EMBL" id="CAB4712447.1"/>
    </source>
</evidence>
<dbReference type="Pfam" id="PF01850">
    <property type="entry name" value="PIN"/>
    <property type="match status" value="1"/>
</dbReference>
<reference evidence="7" key="1">
    <citation type="submission" date="2020-05" db="EMBL/GenBank/DDBJ databases">
        <authorList>
            <person name="Chiriac C."/>
            <person name="Salcher M."/>
            <person name="Ghai R."/>
            <person name="Kavagutti S V."/>
        </authorList>
    </citation>
    <scope>NUCLEOTIDE SEQUENCE</scope>
</reference>
<dbReference type="InterPro" id="IPR051619">
    <property type="entry name" value="TypeII_TA_RNase_PINc/VapC"/>
</dbReference>
<dbReference type="InterPro" id="IPR029060">
    <property type="entry name" value="PIN-like_dom_sf"/>
</dbReference>
<protein>
    <submittedName>
        <fullName evidence="7">Unannotated protein</fullName>
    </submittedName>
</protein>
<gene>
    <name evidence="7" type="ORF">UFOPK2602_01238</name>
</gene>
<evidence type="ECO:0000256" key="2">
    <source>
        <dbReference type="ARBA" id="ARBA00022722"/>
    </source>
</evidence>
<keyword evidence="1" id="KW-1277">Toxin-antitoxin system</keyword>
<dbReference type="GO" id="GO:0016787">
    <property type="term" value="F:hydrolase activity"/>
    <property type="evidence" value="ECO:0007669"/>
    <property type="project" value="UniProtKB-KW"/>
</dbReference>
<evidence type="ECO:0000256" key="1">
    <source>
        <dbReference type="ARBA" id="ARBA00022649"/>
    </source>
</evidence>
<dbReference type="GO" id="GO:0004540">
    <property type="term" value="F:RNA nuclease activity"/>
    <property type="evidence" value="ECO:0007669"/>
    <property type="project" value="InterPro"/>
</dbReference>
<dbReference type="EMBL" id="CAEZXX010000079">
    <property type="protein sequence ID" value="CAB4712447.1"/>
    <property type="molecule type" value="Genomic_DNA"/>
</dbReference>
<feature type="domain" description="PIN" evidence="6">
    <location>
        <begin position="3"/>
        <end position="118"/>
    </location>
</feature>
<sequence>MLVIDASAVVELLLSTPASAQVRSYLTAEHTLHAPELLGVEVVSVLRRLVRGGHLTDHDAHTAVDTLSALGIETYEHQPFLRRCLELRESLTAYDALYVVLAEALGAPLLTCDAKLARSTGHRATVHHVE</sequence>
<keyword evidence="4" id="KW-0378">Hydrolase</keyword>
<dbReference type="InterPro" id="IPR044153">
    <property type="entry name" value="PIN_Pae0151-like"/>
</dbReference>
<dbReference type="SUPFAM" id="SSF88723">
    <property type="entry name" value="PIN domain-like"/>
    <property type="match status" value="1"/>
</dbReference>
<dbReference type="HAMAP" id="MF_00265">
    <property type="entry name" value="VapC_Nob1"/>
    <property type="match status" value="1"/>
</dbReference>
<keyword evidence="2" id="KW-0540">Nuclease</keyword>
<dbReference type="PANTHER" id="PTHR35901">
    <property type="entry name" value="RIBONUCLEASE VAPC3"/>
    <property type="match status" value="1"/>
</dbReference>
<dbReference type="InterPro" id="IPR002716">
    <property type="entry name" value="PIN_dom"/>
</dbReference>
<dbReference type="PANTHER" id="PTHR35901:SF1">
    <property type="entry name" value="EXONUCLEASE VAPC9"/>
    <property type="match status" value="1"/>
</dbReference>
<keyword evidence="3" id="KW-0479">Metal-binding</keyword>
<accession>A0A6J6QMA0</accession>
<evidence type="ECO:0000256" key="5">
    <source>
        <dbReference type="ARBA" id="ARBA00022842"/>
    </source>
</evidence>
<evidence type="ECO:0000256" key="3">
    <source>
        <dbReference type="ARBA" id="ARBA00022723"/>
    </source>
</evidence>
<proteinExistence type="inferred from homology"/>
<dbReference type="GO" id="GO:0046872">
    <property type="term" value="F:metal ion binding"/>
    <property type="evidence" value="ECO:0007669"/>
    <property type="project" value="UniProtKB-KW"/>
</dbReference>